<reference evidence="1" key="1">
    <citation type="journal article" date="2013" name="BMC Genomics">
        <title>Unscrambling butterfly oogenesis.</title>
        <authorList>
            <person name="Carter J.M."/>
            <person name="Baker S.C."/>
            <person name="Pink R."/>
            <person name="Carter D.R."/>
            <person name="Collins A."/>
            <person name="Tomlin J."/>
            <person name="Gibbs M."/>
            <person name="Breuker C.J."/>
        </authorList>
    </citation>
    <scope>NUCLEOTIDE SEQUENCE</scope>
    <source>
        <tissue evidence="1">Ovary</tissue>
    </source>
</reference>
<proteinExistence type="predicted"/>
<name>S4PEV9_9NEOP</name>
<dbReference type="AlphaFoldDB" id="S4PEV9"/>
<sequence length="67" mass="7944">MIVDFHPYPQTTLKWRKTKHYALILSQFKENLFYFILQVDLLHLSLPSYTRTRTHAVHVISCCGYGC</sequence>
<dbReference type="EMBL" id="GAIX01006880">
    <property type="protein sequence ID" value="JAA85680.1"/>
    <property type="molecule type" value="Transcribed_RNA"/>
</dbReference>
<reference evidence="1" key="2">
    <citation type="submission" date="2013-05" db="EMBL/GenBank/DDBJ databases">
        <authorList>
            <person name="Carter J.-M."/>
            <person name="Baker S.C."/>
            <person name="Pink R."/>
            <person name="Carter D.R.F."/>
            <person name="Collins A."/>
            <person name="Tomlin J."/>
            <person name="Gibbs M."/>
            <person name="Breuker C.J."/>
        </authorList>
    </citation>
    <scope>NUCLEOTIDE SEQUENCE</scope>
    <source>
        <tissue evidence="1">Ovary</tissue>
    </source>
</reference>
<protein>
    <submittedName>
        <fullName evidence="1">Uncharacterized protein</fullName>
    </submittedName>
</protein>
<evidence type="ECO:0000313" key="1">
    <source>
        <dbReference type="EMBL" id="JAA85680.1"/>
    </source>
</evidence>
<organism evidence="1">
    <name type="scientific">Pararge aegeria</name>
    <name type="common">speckled wood butterfly</name>
    <dbReference type="NCBI Taxonomy" id="116150"/>
    <lineage>
        <taxon>Eukaryota</taxon>
        <taxon>Metazoa</taxon>
        <taxon>Ecdysozoa</taxon>
        <taxon>Arthropoda</taxon>
        <taxon>Hexapoda</taxon>
        <taxon>Insecta</taxon>
        <taxon>Pterygota</taxon>
        <taxon>Neoptera</taxon>
        <taxon>Endopterygota</taxon>
        <taxon>Lepidoptera</taxon>
        <taxon>Glossata</taxon>
        <taxon>Ditrysia</taxon>
        <taxon>Papilionoidea</taxon>
        <taxon>Nymphalidae</taxon>
        <taxon>Satyrinae</taxon>
        <taxon>Satyrini</taxon>
        <taxon>Parargina</taxon>
        <taxon>Pararge</taxon>
    </lineage>
</organism>
<accession>S4PEV9</accession>